<evidence type="ECO:0000256" key="1">
    <source>
        <dbReference type="ARBA" id="ARBA00022801"/>
    </source>
</evidence>
<feature type="domain" description="Nudix hydrolase" evidence="3">
    <location>
        <begin position="60"/>
        <end position="233"/>
    </location>
</feature>
<dbReference type="GO" id="GO:0047631">
    <property type="term" value="F:ADP-ribose diphosphatase activity"/>
    <property type="evidence" value="ECO:0007669"/>
    <property type="project" value="TreeGrafter"/>
</dbReference>
<dbReference type="SUPFAM" id="SSF55811">
    <property type="entry name" value="Nudix"/>
    <property type="match status" value="1"/>
</dbReference>
<proteinExistence type="inferred from homology"/>
<dbReference type="PRINTS" id="PR00502">
    <property type="entry name" value="NUDIXFAMILY"/>
</dbReference>
<dbReference type="InterPro" id="IPR020476">
    <property type="entry name" value="Nudix_hydrolase"/>
</dbReference>
<dbReference type="InterPro" id="IPR015797">
    <property type="entry name" value="NUDIX_hydrolase-like_dom_sf"/>
</dbReference>
<dbReference type="PANTHER" id="PTHR13994">
    <property type="entry name" value="NUDIX HYDROLASE RELATED"/>
    <property type="match status" value="1"/>
</dbReference>
<dbReference type="PROSITE" id="PS51462">
    <property type="entry name" value="NUDIX"/>
    <property type="match status" value="1"/>
</dbReference>
<accession>A0A6B1D3P1</accession>
<dbReference type="InterPro" id="IPR000086">
    <property type="entry name" value="NUDIX_hydrolase_dom"/>
</dbReference>
<keyword evidence="1 2" id="KW-0378">Hydrolase</keyword>
<dbReference type="InterPro" id="IPR003293">
    <property type="entry name" value="Nudix_hydrolase6-like"/>
</dbReference>
<dbReference type="Gene3D" id="3.90.79.10">
    <property type="entry name" value="Nucleoside Triphosphate Pyrophosphohydrolase"/>
    <property type="match status" value="1"/>
</dbReference>
<evidence type="ECO:0000313" key="4">
    <source>
        <dbReference type="EMBL" id="MYC94198.1"/>
    </source>
</evidence>
<protein>
    <submittedName>
        <fullName evidence="4">NUDIX domain-containing protein</fullName>
    </submittedName>
</protein>
<dbReference type="EMBL" id="VXMH01000019">
    <property type="protein sequence ID" value="MYC94198.1"/>
    <property type="molecule type" value="Genomic_DNA"/>
</dbReference>
<dbReference type="AlphaFoldDB" id="A0A6B1D3P1"/>
<comment type="caution">
    <text evidence="4">The sequence shown here is derived from an EMBL/GenBank/DDBJ whole genome shotgun (WGS) entry which is preliminary data.</text>
</comment>
<organism evidence="4">
    <name type="scientific">Caldilineaceae bacterium SB0661_bin_32</name>
    <dbReference type="NCBI Taxonomy" id="2605255"/>
    <lineage>
        <taxon>Bacteria</taxon>
        <taxon>Bacillati</taxon>
        <taxon>Chloroflexota</taxon>
        <taxon>Caldilineae</taxon>
        <taxon>Caldilineales</taxon>
        <taxon>Caldilineaceae</taxon>
    </lineage>
</organism>
<dbReference type="Gene3D" id="3.40.630.30">
    <property type="match status" value="1"/>
</dbReference>
<dbReference type="CDD" id="cd04670">
    <property type="entry name" value="NUDIX_ASFGF2_Nudt6"/>
    <property type="match status" value="1"/>
</dbReference>
<sequence length="259" mass="29598">MLVPKGDPMRILPHAVNRFNGIEINTEDLPTDVAAFEKGLASSLVKWIQDGRFLVWLHLPIERAAFIPIATAAGFEFHHTEPNYVLLVRRLQEDALVPGYATHYIGAGGVVINERQELLVVSERHRSSSRPYYKLPGGALHPGEHLAAAAVREVLEETGVKTKFESVICWRHWHGYRYGKSDIYFICRLSPLTHAIERDDWEIDECLWMPVGEYLQHELVGDFNRAIVEAAISTPGLKNSWMDGYDDPTKREFYWPDFD</sequence>
<evidence type="ECO:0000259" key="3">
    <source>
        <dbReference type="PROSITE" id="PS51462"/>
    </source>
</evidence>
<gene>
    <name evidence="4" type="ORF">F4X14_04440</name>
</gene>
<dbReference type="PANTHER" id="PTHR13994:SF13">
    <property type="entry name" value="FI03680P"/>
    <property type="match status" value="1"/>
</dbReference>
<comment type="similarity">
    <text evidence="2">Belongs to the Nudix hydrolase family.</text>
</comment>
<dbReference type="GO" id="GO:0035529">
    <property type="term" value="F:NADH pyrophosphatase activity"/>
    <property type="evidence" value="ECO:0007669"/>
    <property type="project" value="TreeGrafter"/>
</dbReference>
<dbReference type="Pfam" id="PF18290">
    <property type="entry name" value="Nudix_hydro"/>
    <property type="match status" value="1"/>
</dbReference>
<dbReference type="GO" id="GO:0051287">
    <property type="term" value="F:NAD binding"/>
    <property type="evidence" value="ECO:0007669"/>
    <property type="project" value="TreeGrafter"/>
</dbReference>
<reference evidence="4" key="1">
    <citation type="submission" date="2019-09" db="EMBL/GenBank/DDBJ databases">
        <title>Characterisation of the sponge microbiome using genome-centric metagenomics.</title>
        <authorList>
            <person name="Engelberts J.P."/>
            <person name="Robbins S.J."/>
            <person name="De Goeij J.M."/>
            <person name="Aranda M."/>
            <person name="Bell S.C."/>
            <person name="Webster N.S."/>
        </authorList>
    </citation>
    <scope>NUCLEOTIDE SEQUENCE</scope>
    <source>
        <strain evidence="4">SB0661_bin_32</strain>
    </source>
</reference>
<dbReference type="Pfam" id="PF00293">
    <property type="entry name" value="NUDIX"/>
    <property type="match status" value="1"/>
</dbReference>
<dbReference type="InterPro" id="IPR040618">
    <property type="entry name" value="Pre-Nudix"/>
</dbReference>
<dbReference type="PROSITE" id="PS00893">
    <property type="entry name" value="NUDIX_BOX"/>
    <property type="match status" value="1"/>
</dbReference>
<evidence type="ECO:0000256" key="2">
    <source>
        <dbReference type="RuleBase" id="RU003476"/>
    </source>
</evidence>
<dbReference type="PRINTS" id="PR01356">
    <property type="entry name" value="GFGPROTEIN"/>
</dbReference>
<name>A0A6B1D3P1_9CHLR</name>
<dbReference type="InterPro" id="IPR020084">
    <property type="entry name" value="NUDIX_hydrolase_CS"/>
</dbReference>